<evidence type="ECO:0000313" key="3">
    <source>
        <dbReference type="EMBL" id="EEF80451.1"/>
    </source>
</evidence>
<protein>
    <submittedName>
        <fullName evidence="3">Uncharacterized protein</fullName>
    </submittedName>
</protein>
<dbReference type="PROSITE" id="PS00830">
    <property type="entry name" value="GREAB_2"/>
    <property type="match status" value="1"/>
</dbReference>
<dbReference type="GO" id="GO:0006354">
    <property type="term" value="P:DNA-templated transcription elongation"/>
    <property type="evidence" value="ECO:0007669"/>
    <property type="project" value="TreeGrafter"/>
</dbReference>
<proteinExistence type="predicted"/>
<dbReference type="SUPFAM" id="SSF54534">
    <property type="entry name" value="FKBP-like"/>
    <property type="match status" value="1"/>
</dbReference>
<dbReference type="Pfam" id="PF01272">
    <property type="entry name" value="GreA_GreB"/>
    <property type="match status" value="1"/>
</dbReference>
<gene>
    <name evidence="3" type="ORF">MDMS009_776</name>
</gene>
<feature type="domain" description="Regulator of nucleoside diphosphate kinase N-terminal" evidence="2">
    <location>
        <begin position="5"/>
        <end position="44"/>
    </location>
</feature>
<dbReference type="GO" id="GO:0003677">
    <property type="term" value="F:DNA binding"/>
    <property type="evidence" value="ECO:0007669"/>
    <property type="project" value="InterPro"/>
</dbReference>
<reference evidence="3 4" key="1">
    <citation type="journal article" date="2011" name="J. Bacteriol.">
        <title>Draft genome sequence of the chemolithoheterotrophic, halophilic methylotroph Methylophaga thiooxydans DMS010.</title>
        <authorList>
            <person name="Boden R."/>
            <person name="Ferriera S."/>
            <person name="Johnson J."/>
            <person name="Kelly D.P."/>
            <person name="Murrell J.C."/>
            <person name="Schafer H."/>
        </authorList>
    </citation>
    <scope>NUCLEOTIDE SEQUENCE [LARGE SCALE GENOMIC DNA]</scope>
    <source>
        <strain evidence="3 4">DMS010</strain>
    </source>
</reference>
<dbReference type="InterPro" id="IPR036953">
    <property type="entry name" value="GreA/GreB_C_sf"/>
</dbReference>
<evidence type="ECO:0000259" key="1">
    <source>
        <dbReference type="Pfam" id="PF01272"/>
    </source>
</evidence>
<accession>C0N448</accession>
<dbReference type="AlphaFoldDB" id="C0N448"/>
<dbReference type="GO" id="GO:0032784">
    <property type="term" value="P:regulation of DNA-templated transcription elongation"/>
    <property type="evidence" value="ECO:0007669"/>
    <property type="project" value="InterPro"/>
</dbReference>
<dbReference type="Pfam" id="PF14760">
    <property type="entry name" value="Rnk_N"/>
    <property type="match status" value="1"/>
</dbReference>
<feature type="domain" description="Transcription elongation factor GreA/GreB C-terminal" evidence="1">
    <location>
        <begin position="51"/>
        <end position="125"/>
    </location>
</feature>
<dbReference type="EMBL" id="GG657892">
    <property type="protein sequence ID" value="EEF80451.1"/>
    <property type="molecule type" value="Genomic_DNA"/>
</dbReference>
<sequence>MIHQPDIYVASLDLIRLEDLINTLWNKHSPVRLSLEDELERAKIIDSFQLPDDIVSMNSTVELWVTKSDFPVYMTLVYPYGMKKDGSTLSILSPIGTALLGIKQGEEFYWPGRDGRNIKARLENILYQPERERHYNR</sequence>
<dbReference type="InterPro" id="IPR001437">
    <property type="entry name" value="Tscrpt_elong_fac_GreA/B_C"/>
</dbReference>
<dbReference type="Gene3D" id="3.10.50.30">
    <property type="entry name" value="Transcription elongation factor, GreA/GreB, C-terminal domain"/>
    <property type="match status" value="1"/>
</dbReference>
<dbReference type="Proteomes" id="UP000004679">
    <property type="component" value="Unassembled WGS sequence"/>
</dbReference>
<dbReference type="InterPro" id="IPR029462">
    <property type="entry name" value="Rnk_N"/>
</dbReference>
<organism evidence="3 4">
    <name type="scientific">Methylophaga thiooxydans DMS010</name>
    <dbReference type="NCBI Taxonomy" id="637616"/>
    <lineage>
        <taxon>Bacteria</taxon>
        <taxon>Pseudomonadati</taxon>
        <taxon>Pseudomonadota</taxon>
        <taxon>Gammaproteobacteria</taxon>
        <taxon>Thiotrichales</taxon>
        <taxon>Piscirickettsiaceae</taxon>
        <taxon>Methylophaga</taxon>
    </lineage>
</organism>
<evidence type="ECO:0000313" key="4">
    <source>
        <dbReference type="Proteomes" id="UP000004679"/>
    </source>
</evidence>
<dbReference type="PANTHER" id="PTHR30437">
    <property type="entry name" value="TRANSCRIPTION ELONGATION FACTOR GREA"/>
    <property type="match status" value="1"/>
</dbReference>
<dbReference type="InterPro" id="IPR023459">
    <property type="entry name" value="Tscrpt_elong_fac_GreA/B_fam"/>
</dbReference>
<dbReference type="PANTHER" id="PTHR30437:SF5">
    <property type="entry name" value="REGULATOR OF NUCLEOSIDE DIPHOSPHATE KINASE"/>
    <property type="match status" value="1"/>
</dbReference>
<evidence type="ECO:0000259" key="2">
    <source>
        <dbReference type="Pfam" id="PF14760"/>
    </source>
</evidence>
<name>C0N448_9GAMM</name>
<keyword evidence="4" id="KW-1185">Reference proteome</keyword>
<dbReference type="GO" id="GO:0070063">
    <property type="term" value="F:RNA polymerase binding"/>
    <property type="evidence" value="ECO:0007669"/>
    <property type="project" value="InterPro"/>
</dbReference>
<dbReference type="HOGENOM" id="CLU_120358_1_1_6"/>
<dbReference type="InterPro" id="IPR018151">
    <property type="entry name" value="TF_GreA/GreB_CS"/>
</dbReference>
<dbReference type="NCBIfam" id="NF004396">
    <property type="entry name" value="PRK05753.1"/>
    <property type="match status" value="1"/>
</dbReference>
<dbReference type="Gene3D" id="1.10.286.20">
    <property type="match status" value="1"/>
</dbReference>